<dbReference type="PANTHER" id="PTHR14778:SF2">
    <property type="entry name" value="KINETOCHORE-ASSOCIATED PROTEIN DSN1 HOMOLOG"/>
    <property type="match status" value="1"/>
</dbReference>
<feature type="compositionally biased region" description="Polar residues" evidence="1">
    <location>
        <begin position="64"/>
        <end position="75"/>
    </location>
</feature>
<dbReference type="GO" id="GO:0000444">
    <property type="term" value="C:MIS12/MIND type complex"/>
    <property type="evidence" value="ECO:0007669"/>
    <property type="project" value="InterPro"/>
</dbReference>
<dbReference type="Pfam" id="PF08202">
    <property type="entry name" value="MIS13"/>
    <property type="match status" value="1"/>
</dbReference>
<evidence type="ECO:0000313" key="3">
    <source>
        <dbReference type="Proteomes" id="UP000313359"/>
    </source>
</evidence>
<dbReference type="Proteomes" id="UP000313359">
    <property type="component" value="Unassembled WGS sequence"/>
</dbReference>
<feature type="compositionally biased region" description="Basic residues" evidence="1">
    <location>
        <begin position="186"/>
        <end position="197"/>
    </location>
</feature>
<feature type="compositionally biased region" description="Pro residues" evidence="1">
    <location>
        <begin position="548"/>
        <end position="559"/>
    </location>
</feature>
<feature type="region of interest" description="Disordered" evidence="1">
    <location>
        <begin position="300"/>
        <end position="321"/>
    </location>
</feature>
<accession>A0A5C2S973</accession>
<feature type="compositionally biased region" description="Low complexity" evidence="1">
    <location>
        <begin position="560"/>
        <end position="570"/>
    </location>
</feature>
<evidence type="ECO:0008006" key="4">
    <source>
        <dbReference type="Google" id="ProtNLM"/>
    </source>
</evidence>
<evidence type="ECO:0000256" key="1">
    <source>
        <dbReference type="SAM" id="MobiDB-lite"/>
    </source>
</evidence>
<dbReference type="GO" id="GO:0007059">
    <property type="term" value="P:chromosome segregation"/>
    <property type="evidence" value="ECO:0007669"/>
    <property type="project" value="InterPro"/>
</dbReference>
<dbReference type="GO" id="GO:0051301">
    <property type="term" value="P:cell division"/>
    <property type="evidence" value="ECO:0007669"/>
    <property type="project" value="InterPro"/>
</dbReference>
<proteinExistence type="predicted"/>
<dbReference type="EMBL" id="ML122269">
    <property type="protein sequence ID" value="RPD59709.1"/>
    <property type="molecule type" value="Genomic_DNA"/>
</dbReference>
<feature type="compositionally biased region" description="Basic and acidic residues" evidence="1">
    <location>
        <begin position="173"/>
        <end position="185"/>
    </location>
</feature>
<feature type="region of interest" description="Disordered" evidence="1">
    <location>
        <begin position="1"/>
        <end position="205"/>
    </location>
</feature>
<reference evidence="2" key="1">
    <citation type="journal article" date="2018" name="Genome Biol. Evol.">
        <title>Genomics and development of Lentinus tigrinus, a white-rot wood-decaying mushroom with dimorphic fruiting bodies.</title>
        <authorList>
            <person name="Wu B."/>
            <person name="Xu Z."/>
            <person name="Knudson A."/>
            <person name="Carlson A."/>
            <person name="Chen N."/>
            <person name="Kovaka S."/>
            <person name="LaButti K."/>
            <person name="Lipzen A."/>
            <person name="Pennachio C."/>
            <person name="Riley R."/>
            <person name="Schakwitz W."/>
            <person name="Umezawa K."/>
            <person name="Ohm R.A."/>
            <person name="Grigoriev I.V."/>
            <person name="Nagy L.G."/>
            <person name="Gibbons J."/>
            <person name="Hibbett D."/>
        </authorList>
    </citation>
    <scope>NUCLEOTIDE SEQUENCE [LARGE SCALE GENOMIC DNA]</scope>
    <source>
        <strain evidence="2">ALCF2SS1-6</strain>
    </source>
</reference>
<evidence type="ECO:0000313" key="2">
    <source>
        <dbReference type="EMBL" id="RPD59709.1"/>
    </source>
</evidence>
<sequence length="570" mass="62860">MIPSQPQTSKRKATDDANPLAAAAGKKLKRDVLNGEEQPGGLVIVRAPAPTNRSLHIEPVPESRASSVQPQTLLQPSKPPSKKLRAEGSSRAVGKAKERDVYAATRAEPEVDEDVRQMQSEADTLRRRSQAAEQAANSNANLEFPARTPRKPNSTSRRNIDMTEPIAQAETPQIEKNKMMRGETGHRRRSSVSRGKRVSSSYEATGVISHPHTSVSVSSFFKHIDSELPEPQRARQLLIWCSNRAMNEPADQAPQASSSRESSTNSGKDPPPLSSAQADILKRTEESLIRMLAEKKVDTNVYGGAGSQNGDAQRPLKENEQNVKNRAREARFNSHIQRSKQEAEAWRELSDSYDLHRKSVQADMEKRRRALAAAKSKGKERANADDLDDWDVERRDLPEQFLSGGSVDLARQIVSGRSSSTAPLQDRLKDLEFTMDRLHTFTNSALQMTRVVEANLDRRFALLNISLASRSQPAPPSAHPDPTALSSYIIPTQPRPPATDPQDLFRALSRIDVERPQTQIGDAARRAVREVQRAADSSAGERRLTGGVPPPTPRKPPGTPRRATTPGKGR</sequence>
<gene>
    <name evidence="2" type="ORF">L227DRAFT_586562</name>
</gene>
<dbReference type="AlphaFoldDB" id="A0A5C2S973"/>
<name>A0A5C2S973_9APHY</name>
<dbReference type="OrthoDB" id="3364649at2759"/>
<keyword evidence="3" id="KW-1185">Reference proteome</keyword>
<protein>
    <recommendedName>
        <fullName evidence="4">Mis12-Mtw1 protein family</fullName>
    </recommendedName>
</protein>
<feature type="region of interest" description="Disordered" evidence="1">
    <location>
        <begin position="249"/>
        <end position="278"/>
    </location>
</feature>
<feature type="compositionally biased region" description="Low complexity" evidence="1">
    <location>
        <begin position="131"/>
        <end position="143"/>
    </location>
</feature>
<dbReference type="STRING" id="1328759.A0A5C2S973"/>
<organism evidence="2 3">
    <name type="scientific">Lentinus tigrinus ALCF2SS1-6</name>
    <dbReference type="NCBI Taxonomy" id="1328759"/>
    <lineage>
        <taxon>Eukaryota</taxon>
        <taxon>Fungi</taxon>
        <taxon>Dikarya</taxon>
        <taxon>Basidiomycota</taxon>
        <taxon>Agaricomycotina</taxon>
        <taxon>Agaricomycetes</taxon>
        <taxon>Polyporales</taxon>
        <taxon>Polyporaceae</taxon>
        <taxon>Lentinus</taxon>
    </lineage>
</organism>
<feature type="compositionally biased region" description="Basic and acidic residues" evidence="1">
    <location>
        <begin position="523"/>
        <end position="544"/>
    </location>
</feature>
<dbReference type="InterPro" id="IPR013218">
    <property type="entry name" value="Dsn1/Mis13"/>
</dbReference>
<dbReference type="PANTHER" id="PTHR14778">
    <property type="entry name" value="KINETOCHORE-ASSOCIATED PROTEIN DSN1 HOMOLOG"/>
    <property type="match status" value="1"/>
</dbReference>
<feature type="region of interest" description="Disordered" evidence="1">
    <location>
        <begin position="470"/>
        <end position="570"/>
    </location>
</feature>
<feature type="compositionally biased region" description="Low complexity" evidence="1">
    <location>
        <begin position="16"/>
        <end position="25"/>
    </location>
</feature>
<feature type="compositionally biased region" description="Polar residues" evidence="1">
    <location>
        <begin position="254"/>
        <end position="267"/>
    </location>
</feature>